<evidence type="ECO:0008006" key="4">
    <source>
        <dbReference type="Google" id="ProtNLM"/>
    </source>
</evidence>
<evidence type="ECO:0000313" key="3">
    <source>
        <dbReference type="Proteomes" id="UP000194946"/>
    </source>
</evidence>
<feature type="transmembrane region" description="Helical" evidence="1">
    <location>
        <begin position="142"/>
        <end position="159"/>
    </location>
</feature>
<name>A0A251ZWJ0_9PROT</name>
<organism evidence="2 3">
    <name type="scientific">Commensalibacter intestini</name>
    <dbReference type="NCBI Taxonomy" id="479936"/>
    <lineage>
        <taxon>Bacteria</taxon>
        <taxon>Pseudomonadati</taxon>
        <taxon>Pseudomonadota</taxon>
        <taxon>Alphaproteobacteria</taxon>
        <taxon>Acetobacterales</taxon>
        <taxon>Acetobacteraceae</taxon>
    </lineage>
</organism>
<evidence type="ECO:0000313" key="2">
    <source>
        <dbReference type="EMBL" id="OUI79034.1"/>
    </source>
</evidence>
<dbReference type="EMBL" id="JOPB01000002">
    <property type="protein sequence ID" value="OUI79034.1"/>
    <property type="molecule type" value="Genomic_DNA"/>
</dbReference>
<feature type="transmembrane region" description="Helical" evidence="1">
    <location>
        <begin position="171"/>
        <end position="192"/>
    </location>
</feature>
<feature type="transmembrane region" description="Helical" evidence="1">
    <location>
        <begin position="204"/>
        <end position="222"/>
    </location>
</feature>
<feature type="transmembrane region" description="Helical" evidence="1">
    <location>
        <begin position="299"/>
        <end position="327"/>
    </location>
</feature>
<gene>
    <name evidence="2" type="ORF">HK18_03730</name>
</gene>
<dbReference type="AlphaFoldDB" id="A0A251ZWJ0"/>
<feature type="transmembrane region" description="Helical" evidence="1">
    <location>
        <begin position="88"/>
        <end position="109"/>
    </location>
</feature>
<reference evidence="3" key="1">
    <citation type="submission" date="2014-06" db="EMBL/GenBank/DDBJ databases">
        <authorList>
            <person name="Winans N.J."/>
            <person name="Newell P.D."/>
            <person name="Douglas A.E."/>
        </authorList>
    </citation>
    <scope>NUCLEOTIDE SEQUENCE [LARGE SCALE GENOMIC DNA]</scope>
    <source>
        <strain evidence="3">DmL_052</strain>
    </source>
</reference>
<keyword evidence="1" id="KW-1133">Transmembrane helix</keyword>
<feature type="transmembrane region" description="Helical" evidence="1">
    <location>
        <begin position="363"/>
        <end position="381"/>
    </location>
</feature>
<feature type="transmembrane region" description="Helical" evidence="1">
    <location>
        <begin position="272"/>
        <end position="292"/>
    </location>
</feature>
<feature type="transmembrane region" description="Helical" evidence="1">
    <location>
        <begin position="333"/>
        <end position="351"/>
    </location>
</feature>
<keyword evidence="1" id="KW-0812">Transmembrane</keyword>
<sequence length="421" mass="49387">MISKLSNIIKNRHYQTLFLLFFSAFFICIREPDVFIYSRLWTEEGVVFLHNAWVMPPLKALFYSYAGYLNFATNGATLVARWSVPLLYVPYVTTIIGLLFQLLPLFLLLTTKDEWLNSTRARVFATLLLLLVPDSLETSLQSLHIQFYLSLSVCIIMILNTDKTYLRWIKLIILIVSAISGLMAFLLLPLYGLKMLIDRKWLRTEQFFTLFIGCIIQYSFFYEKISTRSYHFHIQDFLGILFSRDIIIPFFGYNHLTDLYLHQLQNQNAHHFLMLSCILCIITLGYILFCFYKYPPSRLSIFFLLSALILLATSIFGALGDLTWFYIGHVNQRYIFISQSLLCLMLLYFSYTLSNKGKVVCNVLIIWLIFVGFFNFFSMTYTNEHLTPWRTQVHLWQGKPDYVFQLWGGDGWKMTLPPNNN</sequence>
<proteinExistence type="predicted"/>
<accession>A0A251ZWJ0</accession>
<protein>
    <recommendedName>
        <fullName evidence="4">Glycosyltransferase RgtA/B/C/D-like domain-containing protein</fullName>
    </recommendedName>
</protein>
<dbReference type="RefSeq" id="WP_086631830.1">
    <property type="nucleotide sequence ID" value="NZ_JOPB01000002.1"/>
</dbReference>
<comment type="caution">
    <text evidence="2">The sequence shown here is derived from an EMBL/GenBank/DDBJ whole genome shotgun (WGS) entry which is preliminary data.</text>
</comment>
<keyword evidence="1" id="KW-0472">Membrane</keyword>
<keyword evidence="3" id="KW-1185">Reference proteome</keyword>
<feature type="transmembrane region" description="Helical" evidence="1">
    <location>
        <begin position="234"/>
        <end position="252"/>
    </location>
</feature>
<evidence type="ECO:0000256" key="1">
    <source>
        <dbReference type="SAM" id="Phobius"/>
    </source>
</evidence>
<dbReference type="Proteomes" id="UP000194946">
    <property type="component" value="Unassembled WGS sequence"/>
</dbReference>